<reference evidence="2 3" key="1">
    <citation type="submission" date="2016-08" db="EMBL/GenBank/DDBJ databases">
        <title>Complete genome sequence of Streptomyces agglomeratus strain 6-3-2, a novel anti-MRSA actinomycete isolated from Wuli of Tebit, China.</title>
        <authorList>
            <person name="Chen X."/>
        </authorList>
    </citation>
    <scope>NUCLEOTIDE SEQUENCE [LARGE SCALE GENOMIC DNA]</scope>
    <source>
        <strain evidence="2 3">6-3-2</strain>
    </source>
</reference>
<dbReference type="SUPFAM" id="SSF51658">
    <property type="entry name" value="Xylose isomerase-like"/>
    <property type="match status" value="1"/>
</dbReference>
<evidence type="ECO:0008006" key="4">
    <source>
        <dbReference type="Google" id="ProtNLM"/>
    </source>
</evidence>
<dbReference type="RefSeq" id="WP_069933490.1">
    <property type="nucleotide sequence ID" value="NZ_MEHJ01000001.1"/>
</dbReference>
<proteinExistence type="predicted"/>
<sequence length="467" mass="50274">MTQLGVGLTYVPGLDRILDACADLLEVVEIEPQTLWRIRADGTISTDEEVLRRLADLPGGRLLHGVGNPVGGSRLPDPRNTALVGELAERLGVPWVSEHLAFNQVDARGESFHTGFMLPPRQTPAGVRSAVRSVRAMAEELPVPLAVEIGANYLRPRNDELADGAFVRQVAEGSGCGLLLDLHNVLTNQRNGRGSADELIAALPLDRVWEVHLAGGLDHRGYWLDAHHGLPDEDLMALAERTLPLLPALRAVLFEVTPSAVPELDAQAVRTVLTRLDTLWDRPEKLPPLSVPRPARHTEGPDDGTASPEDWEYALGSLALGREPATPLDRELAADPAIGLLRELITEARGGSLAGALPNAMRLLFLTLGAAGLRDVLDAYSSAETPRLFASEEASAFARHLSRVRPEVPWLEDVLALDLGLLHVRLEGSPRTVSLTTDPNALLAALGAGRLPVAPPRGEFQVHLVDG</sequence>
<dbReference type="Proteomes" id="UP000095759">
    <property type="component" value="Unassembled WGS sequence"/>
</dbReference>
<dbReference type="InterPro" id="IPR007801">
    <property type="entry name" value="MbnB/TglH/ChrH"/>
</dbReference>
<feature type="region of interest" description="Disordered" evidence="1">
    <location>
        <begin position="284"/>
        <end position="308"/>
    </location>
</feature>
<dbReference type="Pfam" id="PF05114">
    <property type="entry name" value="MbnB_TglH_ChrH"/>
    <property type="match status" value="1"/>
</dbReference>
<dbReference type="STRING" id="285458.BGM19_33850"/>
<dbReference type="InterPro" id="IPR036237">
    <property type="entry name" value="Xyl_isomerase-like_sf"/>
</dbReference>
<protein>
    <recommendedName>
        <fullName evidence="4">Endonuclease</fullName>
    </recommendedName>
</protein>
<evidence type="ECO:0000256" key="1">
    <source>
        <dbReference type="SAM" id="MobiDB-lite"/>
    </source>
</evidence>
<dbReference type="OrthoDB" id="9763101at2"/>
<dbReference type="AlphaFoldDB" id="A0A1E5P253"/>
<dbReference type="EMBL" id="MEHJ01000001">
    <property type="protein sequence ID" value="OEJ23592.1"/>
    <property type="molecule type" value="Genomic_DNA"/>
</dbReference>
<accession>A0A1E5P253</accession>
<dbReference type="PANTHER" id="PTHR42194:SF1">
    <property type="entry name" value="UPF0276 PROTEIN HI_1600"/>
    <property type="match status" value="1"/>
</dbReference>
<gene>
    <name evidence="2" type="ORF">AS594_02940</name>
</gene>
<evidence type="ECO:0000313" key="3">
    <source>
        <dbReference type="Proteomes" id="UP000095759"/>
    </source>
</evidence>
<comment type="caution">
    <text evidence="2">The sequence shown here is derived from an EMBL/GenBank/DDBJ whole genome shotgun (WGS) entry which is preliminary data.</text>
</comment>
<organism evidence="2 3">
    <name type="scientific">Streptomyces agglomeratus</name>
    <dbReference type="NCBI Taxonomy" id="285458"/>
    <lineage>
        <taxon>Bacteria</taxon>
        <taxon>Bacillati</taxon>
        <taxon>Actinomycetota</taxon>
        <taxon>Actinomycetes</taxon>
        <taxon>Kitasatosporales</taxon>
        <taxon>Streptomycetaceae</taxon>
        <taxon>Streptomyces</taxon>
    </lineage>
</organism>
<evidence type="ECO:0000313" key="2">
    <source>
        <dbReference type="EMBL" id="OEJ23592.1"/>
    </source>
</evidence>
<dbReference type="Gene3D" id="3.20.20.150">
    <property type="entry name" value="Divalent-metal-dependent TIM barrel enzymes"/>
    <property type="match status" value="1"/>
</dbReference>
<dbReference type="PANTHER" id="PTHR42194">
    <property type="entry name" value="UPF0276 PROTEIN HI_1600"/>
    <property type="match status" value="1"/>
</dbReference>
<keyword evidence="3" id="KW-1185">Reference proteome</keyword>
<name>A0A1E5P253_9ACTN</name>